<proteinExistence type="predicted"/>
<dbReference type="SUPFAM" id="SSF89447">
    <property type="entry name" value="AbrB/MazE/MraZ-like"/>
    <property type="match status" value="1"/>
</dbReference>
<reference evidence="1" key="1">
    <citation type="submission" date="2021-01" db="EMBL/GenBank/DDBJ databases">
        <title>Active Sulfur Cycling in an Early Earth Analoge.</title>
        <authorList>
            <person name="Hahn C.R."/>
            <person name="Youssef N.H."/>
            <person name="Elshahed M."/>
        </authorList>
    </citation>
    <scope>NUCLEOTIDE SEQUENCE</scope>
    <source>
        <strain evidence="1">Zod_Metabat.1151</strain>
    </source>
</reference>
<evidence type="ECO:0000313" key="2">
    <source>
        <dbReference type="Proteomes" id="UP000809243"/>
    </source>
</evidence>
<evidence type="ECO:0000313" key="1">
    <source>
        <dbReference type="EMBL" id="MBN2067852.1"/>
    </source>
</evidence>
<protein>
    <submittedName>
        <fullName evidence="1">AbrB/MazE/SpoVT family DNA-binding domain-containing protein</fullName>
    </submittedName>
</protein>
<accession>A0A938YXA5</accession>
<organism evidence="1 2">
    <name type="scientific">Candidatus Iainarchaeum sp</name>
    <dbReference type="NCBI Taxonomy" id="3101447"/>
    <lineage>
        <taxon>Archaea</taxon>
        <taxon>Candidatus Iainarchaeota</taxon>
        <taxon>Candidatus Iainarchaeia</taxon>
        <taxon>Candidatus Iainarchaeales</taxon>
        <taxon>Candidatus Iainarchaeaceae</taxon>
        <taxon>Candidatus Iainarchaeum</taxon>
    </lineage>
</organism>
<sequence>MQPSVGTTKMSTRGQVIIPKETREFTGSCPETIFTVFPLSREIIVLKKLDKKKAVEEFKALRAKVSGKIPEAKVNEIAHRER</sequence>
<gene>
    <name evidence="1" type="ORF">JW744_05270</name>
</gene>
<dbReference type="GO" id="GO:0003677">
    <property type="term" value="F:DNA binding"/>
    <property type="evidence" value="ECO:0007669"/>
    <property type="project" value="UniProtKB-KW"/>
</dbReference>
<dbReference type="InterPro" id="IPR037914">
    <property type="entry name" value="SpoVT-AbrB_sf"/>
</dbReference>
<keyword evidence="1" id="KW-0238">DNA-binding</keyword>
<dbReference type="EMBL" id="JAFGDB010000092">
    <property type="protein sequence ID" value="MBN2067852.1"/>
    <property type="molecule type" value="Genomic_DNA"/>
</dbReference>
<name>A0A938YXA5_9ARCH</name>
<comment type="caution">
    <text evidence="1">The sequence shown here is derived from an EMBL/GenBank/DDBJ whole genome shotgun (WGS) entry which is preliminary data.</text>
</comment>
<dbReference type="Proteomes" id="UP000809243">
    <property type="component" value="Unassembled WGS sequence"/>
</dbReference>
<dbReference type="AlphaFoldDB" id="A0A938YXA5"/>